<dbReference type="Gene3D" id="1.10.10.60">
    <property type="entry name" value="Homeodomain-like"/>
    <property type="match status" value="3"/>
</dbReference>
<organism evidence="7 8">
    <name type="scientific">Gymnopus androsaceus JB14</name>
    <dbReference type="NCBI Taxonomy" id="1447944"/>
    <lineage>
        <taxon>Eukaryota</taxon>
        <taxon>Fungi</taxon>
        <taxon>Dikarya</taxon>
        <taxon>Basidiomycota</taxon>
        <taxon>Agaricomycotina</taxon>
        <taxon>Agaricomycetes</taxon>
        <taxon>Agaricomycetidae</taxon>
        <taxon>Agaricales</taxon>
        <taxon>Marasmiineae</taxon>
        <taxon>Omphalotaceae</taxon>
        <taxon>Gymnopus</taxon>
    </lineage>
</organism>
<protein>
    <recommendedName>
        <fullName evidence="9">Homeodomain-like protein</fullName>
    </recommendedName>
</protein>
<evidence type="ECO:0000256" key="4">
    <source>
        <dbReference type="ARBA" id="ARBA00023242"/>
    </source>
</evidence>
<keyword evidence="1" id="KW-0805">Transcription regulation</keyword>
<gene>
    <name evidence="7" type="ORF">BT96DRAFT_744806</name>
</gene>
<dbReference type="PROSITE" id="PS50090">
    <property type="entry name" value="MYB_LIKE"/>
    <property type="match status" value="3"/>
</dbReference>
<feature type="domain" description="HTH myb-type" evidence="6">
    <location>
        <begin position="87"/>
        <end position="129"/>
    </location>
</feature>
<dbReference type="InterPro" id="IPR051575">
    <property type="entry name" value="Myb-like_DNA-bd"/>
</dbReference>
<dbReference type="FunFam" id="1.10.10.60:FF:000016">
    <property type="entry name" value="Transcriptional activator Myb isoform A"/>
    <property type="match status" value="1"/>
</dbReference>
<dbReference type="InterPro" id="IPR009057">
    <property type="entry name" value="Homeodomain-like_sf"/>
</dbReference>
<keyword evidence="2" id="KW-0238">DNA-binding</keyword>
<feature type="domain" description="Myb-like" evidence="5">
    <location>
        <begin position="30"/>
        <end position="81"/>
    </location>
</feature>
<dbReference type="SMART" id="SM00717">
    <property type="entry name" value="SANT"/>
    <property type="match status" value="2"/>
</dbReference>
<dbReference type="EMBL" id="ML769403">
    <property type="protein sequence ID" value="KAE9406212.1"/>
    <property type="molecule type" value="Genomic_DNA"/>
</dbReference>
<proteinExistence type="predicted"/>
<evidence type="ECO:0000256" key="1">
    <source>
        <dbReference type="ARBA" id="ARBA00023015"/>
    </source>
</evidence>
<sequence>WRAIAKHVPDRSNKDCRKHWMSRYPSAGAKLPTTKGAWTEEEDEQLKAGVEAYGASRWSKVAQMVDGRNSDQCAKRWKDSLDPAIDHSKWSLEEDEQLLKVVNVLGKKWTQVVKQYFPGRTGLSAKNRY</sequence>
<dbReference type="PROSITE" id="PS51294">
    <property type="entry name" value="HTH_MYB"/>
    <property type="match status" value="3"/>
</dbReference>
<feature type="domain" description="HTH myb-type" evidence="6">
    <location>
        <begin position="35"/>
        <end position="85"/>
    </location>
</feature>
<feature type="domain" description="Myb-like" evidence="5">
    <location>
        <begin position="82"/>
        <end position="129"/>
    </location>
</feature>
<evidence type="ECO:0000313" key="8">
    <source>
        <dbReference type="Proteomes" id="UP000799118"/>
    </source>
</evidence>
<feature type="domain" description="HTH myb-type" evidence="6">
    <location>
        <begin position="1"/>
        <end position="28"/>
    </location>
</feature>
<dbReference type="Proteomes" id="UP000799118">
    <property type="component" value="Unassembled WGS sequence"/>
</dbReference>
<feature type="non-terminal residue" evidence="7">
    <location>
        <position position="1"/>
    </location>
</feature>
<evidence type="ECO:0000259" key="6">
    <source>
        <dbReference type="PROSITE" id="PS51294"/>
    </source>
</evidence>
<dbReference type="InterPro" id="IPR001005">
    <property type="entry name" value="SANT/Myb"/>
</dbReference>
<accession>A0A6A4I312</accession>
<keyword evidence="8" id="KW-1185">Reference proteome</keyword>
<dbReference type="SUPFAM" id="SSF46689">
    <property type="entry name" value="Homeodomain-like"/>
    <property type="match status" value="2"/>
</dbReference>
<name>A0A6A4I312_9AGAR</name>
<evidence type="ECO:0000256" key="2">
    <source>
        <dbReference type="ARBA" id="ARBA00023125"/>
    </source>
</evidence>
<dbReference type="GO" id="GO:0042795">
    <property type="term" value="P:snRNA transcription by RNA polymerase II"/>
    <property type="evidence" value="ECO:0007669"/>
    <property type="project" value="TreeGrafter"/>
</dbReference>
<dbReference type="Pfam" id="PF00249">
    <property type="entry name" value="Myb_DNA-binding"/>
    <property type="match status" value="1"/>
</dbReference>
<reference evidence="7" key="1">
    <citation type="journal article" date="2019" name="Environ. Microbiol.">
        <title>Fungal ecological strategies reflected in gene transcription - a case study of two litter decomposers.</title>
        <authorList>
            <person name="Barbi F."/>
            <person name="Kohler A."/>
            <person name="Barry K."/>
            <person name="Baskaran P."/>
            <person name="Daum C."/>
            <person name="Fauchery L."/>
            <person name="Ihrmark K."/>
            <person name="Kuo A."/>
            <person name="LaButti K."/>
            <person name="Lipzen A."/>
            <person name="Morin E."/>
            <person name="Grigoriev I.V."/>
            <person name="Henrissat B."/>
            <person name="Lindahl B."/>
            <person name="Martin F."/>
        </authorList>
    </citation>
    <scope>NUCLEOTIDE SEQUENCE</scope>
    <source>
        <strain evidence="7">JB14</strain>
    </source>
</reference>
<dbReference type="InterPro" id="IPR017930">
    <property type="entry name" value="Myb_dom"/>
</dbReference>
<dbReference type="PANTHER" id="PTHR46621:SF1">
    <property type="entry name" value="SNRNA-ACTIVATING PROTEIN COMPLEX SUBUNIT 4"/>
    <property type="match status" value="1"/>
</dbReference>
<keyword evidence="3" id="KW-0804">Transcription</keyword>
<dbReference type="GO" id="GO:0000978">
    <property type="term" value="F:RNA polymerase II cis-regulatory region sequence-specific DNA binding"/>
    <property type="evidence" value="ECO:0007669"/>
    <property type="project" value="TreeGrafter"/>
</dbReference>
<dbReference type="AlphaFoldDB" id="A0A6A4I312"/>
<evidence type="ECO:0000259" key="5">
    <source>
        <dbReference type="PROSITE" id="PS50090"/>
    </source>
</evidence>
<dbReference type="CDD" id="cd00167">
    <property type="entry name" value="SANT"/>
    <property type="match status" value="3"/>
</dbReference>
<dbReference type="GO" id="GO:0019185">
    <property type="term" value="C:snRNA-activating protein complex"/>
    <property type="evidence" value="ECO:0007669"/>
    <property type="project" value="TreeGrafter"/>
</dbReference>
<evidence type="ECO:0000256" key="3">
    <source>
        <dbReference type="ARBA" id="ARBA00023163"/>
    </source>
</evidence>
<feature type="non-terminal residue" evidence="7">
    <location>
        <position position="129"/>
    </location>
</feature>
<dbReference type="OrthoDB" id="2143914at2759"/>
<dbReference type="GO" id="GO:0042796">
    <property type="term" value="P:snRNA transcription by RNA polymerase III"/>
    <property type="evidence" value="ECO:0007669"/>
    <property type="project" value="TreeGrafter"/>
</dbReference>
<dbReference type="PANTHER" id="PTHR46621">
    <property type="entry name" value="SNRNA-ACTIVATING PROTEIN COMPLEX SUBUNIT 4"/>
    <property type="match status" value="1"/>
</dbReference>
<dbReference type="GO" id="GO:0001006">
    <property type="term" value="F:RNA polymerase III type 3 promoter sequence-specific DNA binding"/>
    <property type="evidence" value="ECO:0007669"/>
    <property type="project" value="TreeGrafter"/>
</dbReference>
<evidence type="ECO:0008006" key="9">
    <source>
        <dbReference type="Google" id="ProtNLM"/>
    </source>
</evidence>
<feature type="domain" description="Myb-like" evidence="5">
    <location>
        <begin position="1"/>
        <end position="24"/>
    </location>
</feature>
<dbReference type="Pfam" id="PF13921">
    <property type="entry name" value="Myb_DNA-bind_6"/>
    <property type="match status" value="1"/>
</dbReference>
<keyword evidence="4" id="KW-0539">Nucleus</keyword>
<evidence type="ECO:0000313" key="7">
    <source>
        <dbReference type="EMBL" id="KAE9406212.1"/>
    </source>
</evidence>